<dbReference type="EMBL" id="OU898279">
    <property type="protein sequence ID" value="CAG9833115.1"/>
    <property type="molecule type" value="Genomic_DNA"/>
</dbReference>
<dbReference type="GO" id="GO:0005634">
    <property type="term" value="C:nucleus"/>
    <property type="evidence" value="ECO:0007669"/>
    <property type="project" value="TreeGrafter"/>
</dbReference>
<reference evidence="2" key="1">
    <citation type="submission" date="2022-01" db="EMBL/GenBank/DDBJ databases">
        <authorList>
            <person name="King R."/>
        </authorList>
    </citation>
    <scope>NUCLEOTIDE SEQUENCE</scope>
</reference>
<dbReference type="OrthoDB" id="9440957at2759"/>
<dbReference type="PANTHER" id="PTHR46472">
    <property type="entry name" value="NUCLEOREDOXIN"/>
    <property type="match status" value="1"/>
</dbReference>
<evidence type="ECO:0000313" key="2">
    <source>
        <dbReference type="EMBL" id="CAG9833115.1"/>
    </source>
</evidence>
<evidence type="ECO:0000313" key="3">
    <source>
        <dbReference type="Proteomes" id="UP001153709"/>
    </source>
</evidence>
<dbReference type="GO" id="GO:0031397">
    <property type="term" value="P:negative regulation of protein ubiquitination"/>
    <property type="evidence" value="ECO:0007669"/>
    <property type="project" value="TreeGrafter"/>
</dbReference>
<evidence type="ECO:0000259" key="1">
    <source>
        <dbReference type="Pfam" id="PF13905"/>
    </source>
</evidence>
<dbReference type="InterPro" id="IPR036249">
    <property type="entry name" value="Thioredoxin-like_sf"/>
</dbReference>
<organism evidence="2 3">
    <name type="scientific">Diabrotica balteata</name>
    <name type="common">Banded cucumber beetle</name>
    <dbReference type="NCBI Taxonomy" id="107213"/>
    <lineage>
        <taxon>Eukaryota</taxon>
        <taxon>Metazoa</taxon>
        <taxon>Ecdysozoa</taxon>
        <taxon>Arthropoda</taxon>
        <taxon>Hexapoda</taxon>
        <taxon>Insecta</taxon>
        <taxon>Pterygota</taxon>
        <taxon>Neoptera</taxon>
        <taxon>Endopterygota</taxon>
        <taxon>Coleoptera</taxon>
        <taxon>Polyphaga</taxon>
        <taxon>Cucujiformia</taxon>
        <taxon>Chrysomeloidea</taxon>
        <taxon>Chrysomelidae</taxon>
        <taxon>Galerucinae</taxon>
        <taxon>Diabroticina</taxon>
        <taxon>Diabroticites</taxon>
        <taxon>Diabrotica</taxon>
    </lineage>
</organism>
<accession>A0A9N9SW31</accession>
<dbReference type="InterPro" id="IPR012336">
    <property type="entry name" value="Thioredoxin-like_fold"/>
</dbReference>
<dbReference type="AlphaFoldDB" id="A0A9N9SW31"/>
<feature type="domain" description="Thioredoxin-like fold" evidence="1">
    <location>
        <begin position="23"/>
        <end position="84"/>
    </location>
</feature>
<sequence>MLKKNSLSGNAVAKIITHLYLTKSTFSLICLLNVKSADSFRAYVETMPWLSIPFQQTAVRAELAQLYGIRGIPTLLLLDSNGHIITMDARTELAEDPTAQYFPWKPRPVNILTERYLTKLYDYPAIVLFVDGEDTEVQFAESVLHPAAENYYKTNNINFNSAQEDFFLSIEDDPCIQFLIGTDSESSDILRDIVGLDDVVPLLVAIDLPKKRLAVMEYGVEINNESVEEFVNRMLKNELQFVDIIEDKVEATKNR</sequence>
<dbReference type="GO" id="GO:0004791">
    <property type="term" value="F:thioredoxin-disulfide reductase (NADPH) activity"/>
    <property type="evidence" value="ECO:0007669"/>
    <property type="project" value="TreeGrafter"/>
</dbReference>
<name>A0A9N9SW31_DIABA</name>
<protein>
    <recommendedName>
        <fullName evidence="1">Thioredoxin-like fold domain-containing protein</fullName>
    </recommendedName>
</protein>
<proteinExistence type="predicted"/>
<dbReference type="PANTHER" id="PTHR46472:SF1">
    <property type="entry name" value="NUCLEOREDOXIN"/>
    <property type="match status" value="1"/>
</dbReference>
<gene>
    <name evidence="2" type="ORF">DIABBA_LOCUS6537</name>
</gene>
<dbReference type="Gene3D" id="3.40.30.10">
    <property type="entry name" value="Glutaredoxin"/>
    <property type="match status" value="2"/>
</dbReference>
<keyword evidence="3" id="KW-1185">Reference proteome</keyword>
<dbReference type="Pfam" id="PF13905">
    <property type="entry name" value="Thioredoxin_8"/>
    <property type="match status" value="1"/>
</dbReference>
<dbReference type="Proteomes" id="UP001153709">
    <property type="component" value="Chromosome 4"/>
</dbReference>
<dbReference type="GO" id="GO:0030178">
    <property type="term" value="P:negative regulation of Wnt signaling pathway"/>
    <property type="evidence" value="ECO:0007669"/>
    <property type="project" value="TreeGrafter"/>
</dbReference>
<dbReference type="SUPFAM" id="SSF52833">
    <property type="entry name" value="Thioredoxin-like"/>
    <property type="match status" value="1"/>
</dbReference>